<dbReference type="PANTHER" id="PTHR30572:SF18">
    <property type="entry name" value="ABC-TYPE MACROLIDE FAMILY EXPORT SYSTEM PERMEASE COMPONENT 2"/>
    <property type="match status" value="1"/>
</dbReference>
<dbReference type="Proteomes" id="UP000198510">
    <property type="component" value="Unassembled WGS sequence"/>
</dbReference>
<dbReference type="InterPro" id="IPR025857">
    <property type="entry name" value="MacB_PCD"/>
</dbReference>
<evidence type="ECO:0000256" key="6">
    <source>
        <dbReference type="SAM" id="Phobius"/>
    </source>
</evidence>
<evidence type="ECO:0000256" key="4">
    <source>
        <dbReference type="ARBA" id="ARBA00022989"/>
    </source>
</evidence>
<evidence type="ECO:0000256" key="3">
    <source>
        <dbReference type="ARBA" id="ARBA00022692"/>
    </source>
</evidence>
<accession>A0A1G9IK20</accession>
<keyword evidence="4 6" id="KW-1133">Transmembrane helix</keyword>
<name>A0A1G9IK20_9BACT</name>
<keyword evidence="10" id="KW-1185">Reference proteome</keyword>
<evidence type="ECO:0000256" key="1">
    <source>
        <dbReference type="ARBA" id="ARBA00004651"/>
    </source>
</evidence>
<feature type="transmembrane region" description="Helical" evidence="6">
    <location>
        <begin position="497"/>
        <end position="521"/>
    </location>
</feature>
<feature type="transmembrane region" description="Helical" evidence="6">
    <location>
        <begin position="748"/>
        <end position="769"/>
    </location>
</feature>
<comment type="subcellular location">
    <subcellularLocation>
        <location evidence="1">Cell membrane</location>
        <topology evidence="1">Multi-pass membrane protein</topology>
    </subcellularLocation>
</comment>
<dbReference type="PANTHER" id="PTHR30572">
    <property type="entry name" value="MEMBRANE COMPONENT OF TRANSPORTER-RELATED"/>
    <property type="match status" value="1"/>
</dbReference>
<protein>
    <submittedName>
        <fullName evidence="9">Duplicated orphan permease</fullName>
    </submittedName>
</protein>
<dbReference type="GO" id="GO:0022857">
    <property type="term" value="F:transmembrane transporter activity"/>
    <property type="evidence" value="ECO:0007669"/>
    <property type="project" value="TreeGrafter"/>
</dbReference>
<dbReference type="InterPro" id="IPR047699">
    <property type="entry name" value="Permease_put_prefix"/>
</dbReference>
<keyword evidence="2" id="KW-1003">Cell membrane</keyword>
<evidence type="ECO:0000313" key="9">
    <source>
        <dbReference type="EMBL" id="SDL25472.1"/>
    </source>
</evidence>
<dbReference type="NCBIfam" id="NF038404">
    <property type="entry name" value="perm_prefix_2"/>
    <property type="match status" value="1"/>
</dbReference>
<feature type="domain" description="MacB-like periplasmic core" evidence="8">
    <location>
        <begin position="98"/>
        <end position="318"/>
    </location>
</feature>
<dbReference type="EMBL" id="FNFO01000005">
    <property type="protein sequence ID" value="SDL25472.1"/>
    <property type="molecule type" value="Genomic_DNA"/>
</dbReference>
<feature type="transmembrane region" description="Helical" evidence="6">
    <location>
        <begin position="359"/>
        <end position="382"/>
    </location>
</feature>
<sequence>MSHTSPIPPRLAERFLCWFLRDELVEEVQGDLEEAFYVRLEQTSLFRARLHYWYQVFRYVRPFAMRPFFSLHPLFLLMFRHNFLLTFRTFKRYKGSFIINLIGLSTGLACALLIFLWVQDERSVDKFHANDARLYQLMENVQEAGGILTRQTTSGPMAEGMVREFPEVEQAIRANADYKFVSTYTLSVGDQDLKAEGMYADSNFFNLFSFRLLQGDGHQVLAGKNHIVLSESLARSLFAHPEEAVGKLVEWQHEKQLLVAGIYEDPPAQSSLQFDFLMPLTFFLEDNPWVEQWGNTGLQTYVLLRENTDVEQLNRKLAGYVTAKTEGNITHRTPFLTRYSDVYLHGQYENGVQAGGRIAYVRLFSVIAGFILLIACINFMNLSTARASRRLKEVGIKKVVGAHRGALISQHLGESVWMALLSLGVALLLVALVLPQFNDLTEKQLHLSFDVPLVLTLLGVVLLTGVLAGSYPALYLSSFHPATVLKGKLSNLTGEVWVRKGLVVFQFTLSIILIVAVWVVYRQIQFVQTQNLGYDKENILLFRRDGPLANVEKLQALLTELNRTPGVLAASSSEHDLTGHNGGTYGLQWPGKDPNDKTEFERMAVNYGLIEMLGMSMKEGRSFSEEFGAEQDKIIFNEAAIEFMGLDEPVGKVIQLWGENKEIIGVVKDFHFDSFREEIKPAFFRLSPESTGNILVKLAPGQEQNTLATLEKLYQTFNPGFTFDYRFLDQDYQALYAAEQRVSSLSKYFAGIAVLISCLGLFGLAAFTAERRTKEIGIRKVLGASDLGIVYLLSSDFTRMVLIAIVLALPISYFLAQRWLSGFAFSIDLHWWYFAGAGLVALLVAWFTVGLQTVKAALMNPVDGLRSE</sequence>
<keyword evidence="5 6" id="KW-0472">Membrane</keyword>
<proteinExistence type="predicted"/>
<feature type="domain" description="ABC3 transporter permease C-terminal" evidence="7">
    <location>
        <begin position="366"/>
        <end position="480"/>
    </location>
</feature>
<keyword evidence="3 6" id="KW-0812">Transmembrane</keyword>
<evidence type="ECO:0000256" key="5">
    <source>
        <dbReference type="ARBA" id="ARBA00023136"/>
    </source>
</evidence>
<evidence type="ECO:0000256" key="2">
    <source>
        <dbReference type="ARBA" id="ARBA00022475"/>
    </source>
</evidence>
<dbReference type="RefSeq" id="WP_218127082.1">
    <property type="nucleotide sequence ID" value="NZ_FNFO01000005.1"/>
</dbReference>
<feature type="transmembrane region" description="Helical" evidence="6">
    <location>
        <begin position="831"/>
        <end position="851"/>
    </location>
</feature>
<evidence type="ECO:0000313" key="10">
    <source>
        <dbReference type="Proteomes" id="UP000198510"/>
    </source>
</evidence>
<dbReference type="GO" id="GO:0005886">
    <property type="term" value="C:plasma membrane"/>
    <property type="evidence" value="ECO:0007669"/>
    <property type="project" value="UniProtKB-SubCell"/>
</dbReference>
<gene>
    <name evidence="9" type="ORF">SAMN05421823_10526</name>
</gene>
<feature type="transmembrane region" description="Helical" evidence="6">
    <location>
        <begin position="97"/>
        <end position="118"/>
    </location>
</feature>
<dbReference type="Pfam" id="PF12704">
    <property type="entry name" value="MacB_PCD"/>
    <property type="match status" value="1"/>
</dbReference>
<organism evidence="9 10">
    <name type="scientific">Catalinimonas alkaloidigena</name>
    <dbReference type="NCBI Taxonomy" id="1075417"/>
    <lineage>
        <taxon>Bacteria</taxon>
        <taxon>Pseudomonadati</taxon>
        <taxon>Bacteroidota</taxon>
        <taxon>Cytophagia</taxon>
        <taxon>Cytophagales</taxon>
        <taxon>Catalimonadaceae</taxon>
        <taxon>Catalinimonas</taxon>
    </lineage>
</organism>
<evidence type="ECO:0000259" key="8">
    <source>
        <dbReference type="Pfam" id="PF12704"/>
    </source>
</evidence>
<dbReference type="STRING" id="1075417.SAMN05421823_10526"/>
<feature type="transmembrane region" description="Helical" evidence="6">
    <location>
        <begin position="63"/>
        <end position="85"/>
    </location>
</feature>
<feature type="domain" description="ABC3 transporter permease C-terminal" evidence="7">
    <location>
        <begin position="749"/>
        <end position="861"/>
    </location>
</feature>
<dbReference type="Pfam" id="PF02687">
    <property type="entry name" value="FtsX"/>
    <property type="match status" value="2"/>
</dbReference>
<reference evidence="9 10" key="1">
    <citation type="submission" date="2016-10" db="EMBL/GenBank/DDBJ databases">
        <authorList>
            <person name="de Groot N.N."/>
        </authorList>
    </citation>
    <scope>NUCLEOTIDE SEQUENCE [LARGE SCALE GENOMIC DNA]</scope>
    <source>
        <strain evidence="9 10">DSM 25186</strain>
    </source>
</reference>
<feature type="transmembrane region" description="Helical" evidence="6">
    <location>
        <begin position="789"/>
        <end position="811"/>
    </location>
</feature>
<evidence type="ECO:0000259" key="7">
    <source>
        <dbReference type="Pfam" id="PF02687"/>
    </source>
</evidence>
<dbReference type="InterPro" id="IPR003838">
    <property type="entry name" value="ABC3_permease_C"/>
</dbReference>
<dbReference type="InterPro" id="IPR050250">
    <property type="entry name" value="Macrolide_Exporter_MacB"/>
</dbReference>
<feature type="transmembrane region" description="Helical" evidence="6">
    <location>
        <begin position="416"/>
        <end position="434"/>
    </location>
</feature>
<feature type="transmembrane region" description="Helical" evidence="6">
    <location>
        <begin position="454"/>
        <end position="476"/>
    </location>
</feature>
<dbReference type="AlphaFoldDB" id="A0A1G9IK20"/>